<feature type="transmembrane region" description="Helical" evidence="7">
    <location>
        <begin position="80"/>
        <end position="103"/>
    </location>
</feature>
<comment type="similarity">
    <text evidence="7">Belongs to the binding-protein-dependent transport system permease family.</text>
</comment>
<evidence type="ECO:0000259" key="8">
    <source>
        <dbReference type="PROSITE" id="PS50928"/>
    </source>
</evidence>
<evidence type="ECO:0000256" key="1">
    <source>
        <dbReference type="ARBA" id="ARBA00004651"/>
    </source>
</evidence>
<feature type="domain" description="ABC transmembrane type-1" evidence="8">
    <location>
        <begin position="78"/>
        <end position="291"/>
    </location>
</feature>
<dbReference type="InterPro" id="IPR035906">
    <property type="entry name" value="MetI-like_sf"/>
</dbReference>
<dbReference type="HOGENOM" id="CLU_016047_0_3_9"/>
<comment type="subcellular location">
    <subcellularLocation>
        <location evidence="1 7">Cell membrane</location>
        <topology evidence="1 7">Multi-pass membrane protein</topology>
    </subcellularLocation>
</comment>
<feature type="transmembrane region" description="Helical" evidence="7">
    <location>
        <begin position="115"/>
        <end position="136"/>
    </location>
</feature>
<dbReference type="eggNOG" id="COG1175">
    <property type="taxonomic scope" value="Bacteria"/>
</dbReference>
<organism evidence="9 10">
    <name type="scientific">Catonella morbi ATCC 51271</name>
    <dbReference type="NCBI Taxonomy" id="592026"/>
    <lineage>
        <taxon>Bacteria</taxon>
        <taxon>Bacillati</taxon>
        <taxon>Bacillota</taxon>
        <taxon>Clostridia</taxon>
        <taxon>Lachnospirales</taxon>
        <taxon>Lachnospiraceae</taxon>
        <taxon>Catonella</taxon>
    </lineage>
</organism>
<keyword evidence="6 7" id="KW-0472">Membrane</keyword>
<feature type="transmembrane region" description="Helical" evidence="7">
    <location>
        <begin position="270"/>
        <end position="292"/>
    </location>
</feature>
<evidence type="ECO:0000313" key="10">
    <source>
        <dbReference type="Proteomes" id="UP000018227"/>
    </source>
</evidence>
<dbReference type="Gene3D" id="1.10.3720.10">
    <property type="entry name" value="MetI-like"/>
    <property type="match status" value="1"/>
</dbReference>
<evidence type="ECO:0000256" key="6">
    <source>
        <dbReference type="ARBA" id="ARBA00023136"/>
    </source>
</evidence>
<keyword evidence="10" id="KW-1185">Reference proteome</keyword>
<proteinExistence type="inferred from homology"/>
<name>V2Z8I3_9FIRM</name>
<dbReference type="STRING" id="592026.GCWU0000282_002114"/>
<dbReference type="GO" id="GO:0055085">
    <property type="term" value="P:transmembrane transport"/>
    <property type="evidence" value="ECO:0007669"/>
    <property type="project" value="InterPro"/>
</dbReference>
<dbReference type="GO" id="GO:0005886">
    <property type="term" value="C:plasma membrane"/>
    <property type="evidence" value="ECO:0007669"/>
    <property type="project" value="UniProtKB-SubCell"/>
</dbReference>
<keyword evidence="4 7" id="KW-0812">Transmembrane</keyword>
<evidence type="ECO:0000256" key="3">
    <source>
        <dbReference type="ARBA" id="ARBA00022475"/>
    </source>
</evidence>
<sequence>MPTERRNILTVGKKSMKWIPVIMILPIVLIRGFTTIYPILVTMLNSLYNIKVLSGIHEFTGLSNYVNVFKDDKIISSIKFTAIFVIVSMVFHVVLGVILALILNMKLKGRRFLRTIVLIPWAMPAVVIGMAAKWGFNNDYGLINDFIRRFFSDFQYNWLINKGSARAAVIAMDLWKDLPFFAILVLSGLQFISGDIYEAAKVDGANSFQSFKRITLPLIIRNVLTLCIPFTLWRLTSFDLVYAMTSGGPGEDTSLIAYRIAMESFTNLNIGYASTLAIMLFIVMVFFSWFNIRFMRRYTE</sequence>
<evidence type="ECO:0000256" key="4">
    <source>
        <dbReference type="ARBA" id="ARBA00022692"/>
    </source>
</evidence>
<reference evidence="9 10" key="1">
    <citation type="submission" date="2013-06" db="EMBL/GenBank/DDBJ databases">
        <authorList>
            <person name="Weinstock G."/>
            <person name="Sodergren E."/>
            <person name="Clifton S."/>
            <person name="Fulton L."/>
            <person name="Fulton B."/>
            <person name="Courtney L."/>
            <person name="Fronick C."/>
            <person name="Harrison M."/>
            <person name="Strong C."/>
            <person name="Farmer C."/>
            <person name="Delahaunty K."/>
            <person name="Markovic C."/>
            <person name="Hall O."/>
            <person name="Minx P."/>
            <person name="Tomlinson C."/>
            <person name="Mitreva M."/>
            <person name="Nelson J."/>
            <person name="Hou S."/>
            <person name="Wollam A."/>
            <person name="Pepin K.H."/>
            <person name="Johnson M."/>
            <person name="Bhonagiri V."/>
            <person name="Nash W.E."/>
            <person name="Warren W."/>
            <person name="Chinwalla A."/>
            <person name="Mardis E.R."/>
            <person name="Wilson R.K."/>
        </authorList>
    </citation>
    <scope>NUCLEOTIDE SEQUENCE [LARGE SCALE GENOMIC DNA]</scope>
    <source>
        <strain evidence="9 10">ATCC 51271</strain>
    </source>
</reference>
<feature type="transmembrane region" description="Helical" evidence="7">
    <location>
        <begin position="218"/>
        <end position="236"/>
    </location>
</feature>
<evidence type="ECO:0000256" key="7">
    <source>
        <dbReference type="RuleBase" id="RU363032"/>
    </source>
</evidence>
<gene>
    <name evidence="9" type="ORF">GCWU0000282_002114</name>
</gene>
<dbReference type="PANTHER" id="PTHR43005">
    <property type="entry name" value="BLR7065 PROTEIN"/>
    <property type="match status" value="1"/>
</dbReference>
<accession>V2Z8I3</accession>
<dbReference type="Pfam" id="PF00528">
    <property type="entry name" value="BPD_transp_1"/>
    <property type="match status" value="1"/>
</dbReference>
<evidence type="ECO:0000256" key="2">
    <source>
        <dbReference type="ARBA" id="ARBA00022448"/>
    </source>
</evidence>
<dbReference type="AlphaFoldDB" id="V2Z8I3"/>
<dbReference type="PROSITE" id="PS50928">
    <property type="entry name" value="ABC_TM1"/>
    <property type="match status" value="1"/>
</dbReference>
<dbReference type="PANTHER" id="PTHR43005:SF1">
    <property type="entry name" value="SPERMIDINE_PUTRESCINE TRANSPORT SYSTEM PERMEASE PROTEIN"/>
    <property type="match status" value="1"/>
</dbReference>
<keyword evidence="5 7" id="KW-1133">Transmembrane helix</keyword>
<keyword evidence="2 7" id="KW-0813">Transport</keyword>
<feature type="transmembrane region" description="Helical" evidence="7">
    <location>
        <begin position="178"/>
        <end position="197"/>
    </location>
</feature>
<protein>
    <submittedName>
        <fullName evidence="9">ABC transporter, permease protein</fullName>
    </submittedName>
</protein>
<evidence type="ECO:0000256" key="5">
    <source>
        <dbReference type="ARBA" id="ARBA00022989"/>
    </source>
</evidence>
<evidence type="ECO:0000313" key="9">
    <source>
        <dbReference type="EMBL" id="ESL03240.1"/>
    </source>
</evidence>
<feature type="transmembrane region" description="Helical" evidence="7">
    <location>
        <begin position="21"/>
        <end position="40"/>
    </location>
</feature>
<dbReference type="EMBL" id="ACIL03000013">
    <property type="protein sequence ID" value="ESL03240.1"/>
    <property type="molecule type" value="Genomic_DNA"/>
</dbReference>
<dbReference type="CDD" id="cd06261">
    <property type="entry name" value="TM_PBP2"/>
    <property type="match status" value="1"/>
</dbReference>
<keyword evidence="3" id="KW-1003">Cell membrane</keyword>
<dbReference type="Proteomes" id="UP000018227">
    <property type="component" value="Unassembled WGS sequence"/>
</dbReference>
<comment type="caution">
    <text evidence="9">The sequence shown here is derived from an EMBL/GenBank/DDBJ whole genome shotgun (WGS) entry which is preliminary data.</text>
</comment>
<dbReference type="InterPro" id="IPR000515">
    <property type="entry name" value="MetI-like"/>
</dbReference>
<dbReference type="SUPFAM" id="SSF161098">
    <property type="entry name" value="MetI-like"/>
    <property type="match status" value="1"/>
</dbReference>